<keyword evidence="6 10" id="KW-0413">Isomerase</keyword>
<dbReference type="InterPro" id="IPR005886">
    <property type="entry name" value="UDP_G4E"/>
</dbReference>
<keyword evidence="10" id="KW-0119">Carbohydrate metabolism</keyword>
<dbReference type="NCBIfam" id="TIGR01179">
    <property type="entry name" value="galE"/>
    <property type="match status" value="1"/>
</dbReference>
<dbReference type="SUPFAM" id="SSF51735">
    <property type="entry name" value="NAD(P)-binding Rossmann-fold domains"/>
    <property type="match status" value="1"/>
</dbReference>
<feature type="domain" description="NAD(P)-binding" evidence="11">
    <location>
        <begin position="7"/>
        <end position="332"/>
    </location>
</feature>
<dbReference type="InterPro" id="IPR016040">
    <property type="entry name" value="NAD(P)-bd_dom"/>
</dbReference>
<comment type="similarity">
    <text evidence="9">In the C-terminal section; belongs to the aldose epimerase family.</text>
</comment>
<dbReference type="GO" id="GO:0005829">
    <property type="term" value="C:cytosol"/>
    <property type="evidence" value="ECO:0007669"/>
    <property type="project" value="TreeGrafter"/>
</dbReference>
<dbReference type="NCBIfam" id="NF007956">
    <property type="entry name" value="PRK10675.1"/>
    <property type="match status" value="1"/>
</dbReference>
<evidence type="ECO:0000256" key="1">
    <source>
        <dbReference type="ARBA" id="ARBA00000083"/>
    </source>
</evidence>
<comment type="pathway">
    <text evidence="3 10">Carbohydrate metabolism; galactose metabolism.</text>
</comment>
<dbReference type="AlphaFoldDB" id="A0A4P9Y2I0"/>
<evidence type="ECO:0000256" key="7">
    <source>
        <dbReference type="ARBA" id="ARBA00037676"/>
    </source>
</evidence>
<dbReference type="OrthoDB" id="9402762at2759"/>
<proteinExistence type="inferred from homology"/>
<reference evidence="13" key="1">
    <citation type="journal article" date="2018" name="Nat. Microbiol.">
        <title>Leveraging single-cell genomics to expand the fungal tree of life.</title>
        <authorList>
            <person name="Ahrendt S.R."/>
            <person name="Quandt C.A."/>
            <person name="Ciobanu D."/>
            <person name="Clum A."/>
            <person name="Salamov A."/>
            <person name="Andreopoulos B."/>
            <person name="Cheng J.F."/>
            <person name="Woyke T."/>
            <person name="Pelin A."/>
            <person name="Henrissat B."/>
            <person name="Reynolds N.K."/>
            <person name="Benny G.L."/>
            <person name="Smith M.E."/>
            <person name="James T.Y."/>
            <person name="Grigoriev I.V."/>
        </authorList>
    </citation>
    <scope>NUCLEOTIDE SEQUENCE [LARGE SCALE GENOMIC DNA]</scope>
</reference>
<dbReference type="Gene3D" id="3.90.25.10">
    <property type="entry name" value="UDP-galactose 4-epimerase, domain 1"/>
    <property type="match status" value="1"/>
</dbReference>
<evidence type="ECO:0000256" key="8">
    <source>
        <dbReference type="ARBA" id="ARBA00037955"/>
    </source>
</evidence>
<evidence type="ECO:0000256" key="4">
    <source>
        <dbReference type="ARBA" id="ARBA00005028"/>
    </source>
</evidence>
<evidence type="ECO:0000256" key="3">
    <source>
        <dbReference type="ARBA" id="ARBA00004947"/>
    </source>
</evidence>
<comment type="pathway">
    <text evidence="4">Carbohydrate metabolism; hexose metabolism.</text>
</comment>
<sequence length="352" mass="38181">MPKPTILVTGGAGYIGSHTTLELLLAGFTVVIVDNLCNSSVAVVRRLRELAGPEAPELHFIQADILDRSALDKAFAAHQPHAVIHFAGLKAVGESTRDPLTYYDVNVGGSIQLIRAMQKAGCHRLVFSSSASVYGSTPKIQPIPEHLAPSPSIASPYGKTKAHVEDLLQDWVASDAQVGVTLLRYFNPIGAHPSGQIGEDPKGTPNNLMPYLAQVATQTRPYLPVFGDSYATSDGTCIRDYLHVVDLALGHLAALRDLQLGVCEAYNLGTGCGTSVLELIHLMSETVGRELPYRILPMRPGDVKELRADPSKAQAKLGWVAHRTVKEMCEDTWKWRTLNPHGYETTGNAHEH</sequence>
<comment type="similarity">
    <text evidence="10">Belongs to the NAD(P)-dependent epimerase/dehydratase family.</text>
</comment>
<comment type="similarity">
    <text evidence="8">In the N-terminal section; belongs to the NAD(P)-dependent epimerase/dehydratase family.</text>
</comment>
<dbReference type="UniPathway" id="UPA00214"/>
<evidence type="ECO:0000256" key="6">
    <source>
        <dbReference type="ARBA" id="ARBA00023235"/>
    </source>
</evidence>
<dbReference type="EC" id="5.1.3.2" evidence="10"/>
<evidence type="ECO:0000256" key="5">
    <source>
        <dbReference type="ARBA" id="ARBA00023027"/>
    </source>
</evidence>
<dbReference type="GO" id="GO:0006012">
    <property type="term" value="P:galactose metabolic process"/>
    <property type="evidence" value="ECO:0007669"/>
    <property type="project" value="UniProtKB-UniPathway"/>
</dbReference>
<accession>A0A4P9Y2I0</accession>
<evidence type="ECO:0000256" key="10">
    <source>
        <dbReference type="RuleBase" id="RU366046"/>
    </source>
</evidence>
<evidence type="ECO:0000256" key="9">
    <source>
        <dbReference type="ARBA" id="ARBA00038238"/>
    </source>
</evidence>
<evidence type="ECO:0000259" key="11">
    <source>
        <dbReference type="Pfam" id="PF16363"/>
    </source>
</evidence>
<evidence type="ECO:0000313" key="12">
    <source>
        <dbReference type="EMBL" id="RKP13035.1"/>
    </source>
</evidence>
<dbReference type="Gene3D" id="3.40.50.720">
    <property type="entry name" value="NAD(P)-binding Rossmann-like Domain"/>
    <property type="match status" value="1"/>
</dbReference>
<dbReference type="PANTHER" id="PTHR43725">
    <property type="entry name" value="UDP-GLUCOSE 4-EPIMERASE"/>
    <property type="match status" value="1"/>
</dbReference>
<keyword evidence="13" id="KW-1185">Reference proteome</keyword>
<dbReference type="EMBL" id="KZ988127">
    <property type="protein sequence ID" value="RKP13035.1"/>
    <property type="molecule type" value="Genomic_DNA"/>
</dbReference>
<keyword evidence="5 10" id="KW-0520">NAD</keyword>
<evidence type="ECO:0000256" key="2">
    <source>
        <dbReference type="ARBA" id="ARBA00001911"/>
    </source>
</evidence>
<dbReference type="PANTHER" id="PTHR43725:SF47">
    <property type="entry name" value="UDP-GLUCOSE 4-EPIMERASE"/>
    <property type="match status" value="1"/>
</dbReference>
<organism evidence="12 13">
    <name type="scientific">Piptocephalis cylindrospora</name>
    <dbReference type="NCBI Taxonomy" id="1907219"/>
    <lineage>
        <taxon>Eukaryota</taxon>
        <taxon>Fungi</taxon>
        <taxon>Fungi incertae sedis</taxon>
        <taxon>Zoopagomycota</taxon>
        <taxon>Zoopagomycotina</taxon>
        <taxon>Zoopagomycetes</taxon>
        <taxon>Zoopagales</taxon>
        <taxon>Piptocephalidaceae</taxon>
        <taxon>Piptocephalis</taxon>
    </lineage>
</organism>
<evidence type="ECO:0000313" key="13">
    <source>
        <dbReference type="Proteomes" id="UP000267251"/>
    </source>
</evidence>
<comment type="catalytic activity">
    <reaction evidence="1 10">
        <text>UDP-alpha-D-glucose = UDP-alpha-D-galactose</text>
        <dbReference type="Rhea" id="RHEA:22168"/>
        <dbReference type="ChEBI" id="CHEBI:58885"/>
        <dbReference type="ChEBI" id="CHEBI:66914"/>
        <dbReference type="EC" id="5.1.3.2"/>
    </reaction>
</comment>
<comment type="cofactor">
    <cofactor evidence="2 10">
        <name>NAD(+)</name>
        <dbReference type="ChEBI" id="CHEBI:57540"/>
    </cofactor>
</comment>
<name>A0A4P9Y2I0_9FUNG</name>
<dbReference type="Pfam" id="PF16363">
    <property type="entry name" value="GDP_Man_Dehyd"/>
    <property type="match status" value="1"/>
</dbReference>
<protein>
    <recommendedName>
        <fullName evidence="10">UDP-glucose 4-epimerase</fullName>
        <ecNumber evidence="10">5.1.3.2</ecNumber>
    </recommendedName>
</protein>
<comment type="function">
    <text evidence="7">Mutarotase converts alpha-aldose to the beta-anomer. It is active on D-glucose, L-arabinose, D-xylose, D-galactose, maltose and lactose.</text>
</comment>
<dbReference type="CDD" id="cd05247">
    <property type="entry name" value="UDP_G4E_1_SDR_e"/>
    <property type="match status" value="1"/>
</dbReference>
<dbReference type="InterPro" id="IPR036291">
    <property type="entry name" value="NAD(P)-bd_dom_sf"/>
</dbReference>
<dbReference type="Proteomes" id="UP000267251">
    <property type="component" value="Unassembled WGS sequence"/>
</dbReference>
<dbReference type="GO" id="GO:0003978">
    <property type="term" value="F:UDP-glucose 4-epimerase activity"/>
    <property type="evidence" value="ECO:0007669"/>
    <property type="project" value="UniProtKB-UniRule"/>
</dbReference>
<gene>
    <name evidence="12" type="ORF">BJ684DRAFT_20453</name>
</gene>
<comment type="subunit">
    <text evidence="10">Homodimer.</text>
</comment>